<dbReference type="AlphaFoldDB" id="A0A4R8T8N2"/>
<dbReference type="EMBL" id="QAPF01000185">
    <property type="protein sequence ID" value="TEA13813.1"/>
    <property type="molecule type" value="Genomic_DNA"/>
</dbReference>
<evidence type="ECO:0000313" key="3">
    <source>
        <dbReference type="Proteomes" id="UP000295604"/>
    </source>
</evidence>
<evidence type="ECO:0000313" key="2">
    <source>
        <dbReference type="EMBL" id="TEA13813.1"/>
    </source>
</evidence>
<feature type="region of interest" description="Disordered" evidence="1">
    <location>
        <begin position="1"/>
        <end position="166"/>
    </location>
</feature>
<dbReference type="Proteomes" id="UP000295604">
    <property type="component" value="Unassembled WGS sequence"/>
</dbReference>
<gene>
    <name evidence="2" type="ORF">C8034_v004383</name>
</gene>
<keyword evidence="3" id="KW-1185">Reference proteome</keyword>
<protein>
    <submittedName>
        <fullName evidence="2">Uncharacterized protein</fullName>
    </submittedName>
</protein>
<organism evidence="2 3">
    <name type="scientific">Colletotrichum sidae</name>
    <dbReference type="NCBI Taxonomy" id="1347389"/>
    <lineage>
        <taxon>Eukaryota</taxon>
        <taxon>Fungi</taxon>
        <taxon>Dikarya</taxon>
        <taxon>Ascomycota</taxon>
        <taxon>Pezizomycotina</taxon>
        <taxon>Sordariomycetes</taxon>
        <taxon>Hypocreomycetidae</taxon>
        <taxon>Glomerellales</taxon>
        <taxon>Glomerellaceae</taxon>
        <taxon>Colletotrichum</taxon>
        <taxon>Colletotrichum orbiculare species complex</taxon>
    </lineage>
</organism>
<reference evidence="2 3" key="1">
    <citation type="submission" date="2018-11" db="EMBL/GenBank/DDBJ databases">
        <title>Genome sequence and assembly of Colletotrichum sidae.</title>
        <authorList>
            <person name="Gan P."/>
            <person name="Shirasu K."/>
        </authorList>
    </citation>
    <scope>NUCLEOTIDE SEQUENCE [LARGE SCALE GENOMIC DNA]</scope>
    <source>
        <strain evidence="2 3">CBS 518.97</strain>
    </source>
</reference>
<comment type="caution">
    <text evidence="2">The sequence shown here is derived from an EMBL/GenBank/DDBJ whole genome shotgun (WGS) entry which is preliminary data.</text>
</comment>
<feature type="compositionally biased region" description="Basic and acidic residues" evidence="1">
    <location>
        <begin position="61"/>
        <end position="74"/>
    </location>
</feature>
<evidence type="ECO:0000256" key="1">
    <source>
        <dbReference type="SAM" id="MobiDB-lite"/>
    </source>
</evidence>
<feature type="compositionally biased region" description="Polar residues" evidence="1">
    <location>
        <begin position="78"/>
        <end position="90"/>
    </location>
</feature>
<sequence length="166" mass="17672">MVQDRVCPPSTANQDQIWATAKKPDLGRGSSHHLGLPELQHAPPLVEQQHPSVSEKQLPPRSEKQHPPRLEKQHPPLSLQQQPGWSTTASHPRVRVRTVMGSAGLYPSADGRPNSGGATRLPSDEKELRALCCSDSRTGSCAKPLASYGGGLLSTSSTGTGPPPSL</sequence>
<name>A0A4R8T8N2_9PEZI</name>
<proteinExistence type="predicted"/>
<accession>A0A4R8T8N2</accession>